<comment type="caution">
    <text evidence="1">The sequence shown here is derived from an EMBL/GenBank/DDBJ whole genome shotgun (WGS) entry which is preliminary data.</text>
</comment>
<name>A0ACB8CC74_DERSI</name>
<sequence length="272" mass="29754">MHVADPENSCRGIIKLPVSLVEGNVLAILCDSNLTINLLAAQRMGSTDSILVTFEGSKIPFYIDYLRTDLHCRSYRQKVKACTKCRQLGHRQDVCPNVAICLCPKCGTPDTPEGHSCTPTCIICNGAHETSFPETREAAEQLWPKELCNSGPAPIIEASLASADSIQRGETTHQPYEDRPTEQMDIVAPTQTRPPTEQTDTVVPTTTTEAAAPRPPSPHMQPPPANRKNAEITDTDNTVENSIFVLSDHMTTLENKLVALQIGYKASLMPSF</sequence>
<organism evidence="1 2">
    <name type="scientific">Dermacentor silvarum</name>
    <name type="common">Tick</name>
    <dbReference type="NCBI Taxonomy" id="543639"/>
    <lineage>
        <taxon>Eukaryota</taxon>
        <taxon>Metazoa</taxon>
        <taxon>Ecdysozoa</taxon>
        <taxon>Arthropoda</taxon>
        <taxon>Chelicerata</taxon>
        <taxon>Arachnida</taxon>
        <taxon>Acari</taxon>
        <taxon>Parasitiformes</taxon>
        <taxon>Ixodida</taxon>
        <taxon>Ixodoidea</taxon>
        <taxon>Ixodidae</taxon>
        <taxon>Rhipicephalinae</taxon>
        <taxon>Dermacentor</taxon>
    </lineage>
</organism>
<evidence type="ECO:0000313" key="1">
    <source>
        <dbReference type="EMBL" id="KAH7938465.1"/>
    </source>
</evidence>
<protein>
    <submittedName>
        <fullName evidence="1">Uncharacterized protein</fullName>
    </submittedName>
</protein>
<keyword evidence="2" id="KW-1185">Reference proteome</keyword>
<accession>A0ACB8CC74</accession>
<dbReference type="EMBL" id="CM023477">
    <property type="protein sequence ID" value="KAH7938465.1"/>
    <property type="molecule type" value="Genomic_DNA"/>
</dbReference>
<dbReference type="Proteomes" id="UP000821865">
    <property type="component" value="Chromosome 8"/>
</dbReference>
<proteinExistence type="predicted"/>
<gene>
    <name evidence="1" type="ORF">HPB49_023864</name>
</gene>
<reference evidence="1" key="1">
    <citation type="submission" date="2020-05" db="EMBL/GenBank/DDBJ databases">
        <title>Large-scale comparative analyses of tick genomes elucidate their genetic diversity and vector capacities.</title>
        <authorList>
            <person name="Jia N."/>
            <person name="Wang J."/>
            <person name="Shi W."/>
            <person name="Du L."/>
            <person name="Sun Y."/>
            <person name="Zhan W."/>
            <person name="Jiang J."/>
            <person name="Wang Q."/>
            <person name="Zhang B."/>
            <person name="Ji P."/>
            <person name="Sakyi L.B."/>
            <person name="Cui X."/>
            <person name="Yuan T."/>
            <person name="Jiang B."/>
            <person name="Yang W."/>
            <person name="Lam T.T.-Y."/>
            <person name="Chang Q."/>
            <person name="Ding S."/>
            <person name="Wang X."/>
            <person name="Zhu J."/>
            <person name="Ruan X."/>
            <person name="Zhao L."/>
            <person name="Wei J."/>
            <person name="Que T."/>
            <person name="Du C."/>
            <person name="Cheng J."/>
            <person name="Dai P."/>
            <person name="Han X."/>
            <person name="Huang E."/>
            <person name="Gao Y."/>
            <person name="Liu J."/>
            <person name="Shao H."/>
            <person name="Ye R."/>
            <person name="Li L."/>
            <person name="Wei W."/>
            <person name="Wang X."/>
            <person name="Wang C."/>
            <person name="Yang T."/>
            <person name="Huo Q."/>
            <person name="Li W."/>
            <person name="Guo W."/>
            <person name="Chen H."/>
            <person name="Zhou L."/>
            <person name="Ni X."/>
            <person name="Tian J."/>
            <person name="Zhou Y."/>
            <person name="Sheng Y."/>
            <person name="Liu T."/>
            <person name="Pan Y."/>
            <person name="Xia L."/>
            <person name="Li J."/>
            <person name="Zhao F."/>
            <person name="Cao W."/>
        </authorList>
    </citation>
    <scope>NUCLEOTIDE SEQUENCE</scope>
    <source>
        <strain evidence="1">Dsil-2018</strain>
    </source>
</reference>
<evidence type="ECO:0000313" key="2">
    <source>
        <dbReference type="Proteomes" id="UP000821865"/>
    </source>
</evidence>